<evidence type="ECO:0000259" key="1">
    <source>
        <dbReference type="Pfam" id="PF17931"/>
    </source>
</evidence>
<keyword evidence="3" id="KW-1185">Reference proteome</keyword>
<dbReference type="Proteomes" id="UP000199702">
    <property type="component" value="Unassembled WGS sequence"/>
</dbReference>
<feature type="domain" description="Tetracyclin repressor-like C-terminal" evidence="1">
    <location>
        <begin position="87"/>
        <end position="213"/>
    </location>
</feature>
<sequence>MAAPKKKKVITEDVIVSAYTDYCLTHGKKPNSVYEFAKQNNMEESEFYQFFASFEFLEKQYFVSMFAYTLELLEKNEAYQSYESADKLSAFYFTFFEMATANRSFVIYLLKEDKNPMKNLGKLSKLREVYLEYALTILEKPIKIEQETVVKIQDKVLQEASWLQFLSIFNFWMHDESPNFEKTDVFIEKSIKASFDLAYNIPTQSVIDFGKFLWKEQMNGMFSKS</sequence>
<dbReference type="Pfam" id="PF17931">
    <property type="entry name" value="TetR_C_23"/>
    <property type="match status" value="1"/>
</dbReference>
<dbReference type="InterPro" id="IPR036271">
    <property type="entry name" value="Tet_transcr_reg_TetR-rel_C_sf"/>
</dbReference>
<keyword evidence="2" id="KW-0238">DNA-binding</keyword>
<dbReference type="Gene3D" id="1.10.357.10">
    <property type="entry name" value="Tetracycline Repressor, domain 2"/>
    <property type="match status" value="1"/>
</dbReference>
<reference evidence="3" key="1">
    <citation type="submission" date="2016-10" db="EMBL/GenBank/DDBJ databases">
        <authorList>
            <person name="Varghese N."/>
            <person name="Submissions S."/>
        </authorList>
    </citation>
    <scope>NUCLEOTIDE SEQUENCE [LARGE SCALE GENOMIC DNA]</scope>
    <source>
        <strain evidence="3">DSM 17934</strain>
    </source>
</reference>
<proteinExistence type="predicted"/>
<dbReference type="AlphaFoldDB" id="A0A1H6SC02"/>
<protein>
    <submittedName>
        <fullName evidence="2">DNA-binding transcriptional regulator, AcrR family</fullName>
    </submittedName>
</protein>
<dbReference type="STRING" id="402734.SAMN05660918_1306"/>
<gene>
    <name evidence="2" type="ORF">SAMN05660918_1306</name>
</gene>
<evidence type="ECO:0000313" key="2">
    <source>
        <dbReference type="EMBL" id="SEI65668.1"/>
    </source>
</evidence>
<organism evidence="2 3">
    <name type="scientific">Flavobacterium terrigena</name>
    <dbReference type="NCBI Taxonomy" id="402734"/>
    <lineage>
        <taxon>Bacteria</taxon>
        <taxon>Pseudomonadati</taxon>
        <taxon>Bacteroidota</taxon>
        <taxon>Flavobacteriia</taxon>
        <taxon>Flavobacteriales</taxon>
        <taxon>Flavobacteriaceae</taxon>
        <taxon>Flavobacterium</taxon>
    </lineage>
</organism>
<dbReference type="OrthoDB" id="977687at2"/>
<dbReference type="GO" id="GO:0003677">
    <property type="term" value="F:DNA binding"/>
    <property type="evidence" value="ECO:0007669"/>
    <property type="project" value="UniProtKB-KW"/>
</dbReference>
<dbReference type="SUPFAM" id="SSF48498">
    <property type="entry name" value="Tetracyclin repressor-like, C-terminal domain"/>
    <property type="match status" value="1"/>
</dbReference>
<dbReference type="RefSeq" id="WP_091309998.1">
    <property type="nucleotide sequence ID" value="NZ_CBCSJU010000002.1"/>
</dbReference>
<name>A0A1H6SC02_9FLAO</name>
<dbReference type="InterPro" id="IPR041673">
    <property type="entry name" value="TetR_C_23"/>
</dbReference>
<accession>A0A1H6SC02</accession>
<evidence type="ECO:0000313" key="3">
    <source>
        <dbReference type="Proteomes" id="UP000199702"/>
    </source>
</evidence>
<dbReference type="EMBL" id="FNYA01000002">
    <property type="protein sequence ID" value="SEI65668.1"/>
    <property type="molecule type" value="Genomic_DNA"/>
</dbReference>